<evidence type="ECO:0000313" key="4">
    <source>
        <dbReference type="Proteomes" id="UP000193380"/>
    </source>
</evidence>
<feature type="compositionally biased region" description="Basic and acidic residues" evidence="1">
    <location>
        <begin position="224"/>
        <end position="234"/>
    </location>
</feature>
<feature type="domain" description="PTB" evidence="2">
    <location>
        <begin position="7"/>
        <end position="135"/>
    </location>
</feature>
<sequence length="248" mass="27522">MTDVSRYLINHLVTFSLQDGEVNSVDEAQSRLSRLARAEKLWSQQIVLEISPEALRLRDTQSQDELEKYPVASIHRCDAILTEKRFPSLLLLVCQSAPQIKPDVLFFNCETVRAEQIRDDITRAVSGYSSRSKKRPEALRLPPIDPVLPQNTKAAMMDPYGIPSPPIPHAPNAPPANPPPYPGIRGKKTGTILFVHALAIYVFAKSMKCFETNCLGGEEWGKERMSESEGDRGGNEAPVGVFQPAINS</sequence>
<protein>
    <recommendedName>
        <fullName evidence="2">PTB domain-containing protein</fullName>
    </recommendedName>
</protein>
<reference evidence="3" key="2">
    <citation type="submission" date="2014-03" db="EMBL/GenBank/DDBJ databases">
        <authorList>
            <person name="Genoscope - CEA"/>
        </authorList>
    </citation>
    <scope>NUCLEOTIDE SEQUENCE</scope>
</reference>
<accession>A0A060VUZ8</accession>
<evidence type="ECO:0000259" key="2">
    <source>
        <dbReference type="Pfam" id="PF08416"/>
    </source>
</evidence>
<organism evidence="3 4">
    <name type="scientific">Oncorhynchus mykiss</name>
    <name type="common">Rainbow trout</name>
    <name type="synonym">Salmo gairdneri</name>
    <dbReference type="NCBI Taxonomy" id="8022"/>
    <lineage>
        <taxon>Eukaryota</taxon>
        <taxon>Metazoa</taxon>
        <taxon>Chordata</taxon>
        <taxon>Craniata</taxon>
        <taxon>Vertebrata</taxon>
        <taxon>Euteleostomi</taxon>
        <taxon>Actinopterygii</taxon>
        <taxon>Neopterygii</taxon>
        <taxon>Teleostei</taxon>
        <taxon>Protacanthopterygii</taxon>
        <taxon>Salmoniformes</taxon>
        <taxon>Salmonidae</taxon>
        <taxon>Salmoninae</taxon>
        <taxon>Oncorhynchus</taxon>
    </lineage>
</organism>
<dbReference type="AlphaFoldDB" id="A0A060VUZ8"/>
<dbReference type="InterPro" id="IPR033928">
    <property type="entry name" value="EPS8_PTB"/>
</dbReference>
<dbReference type="Pfam" id="PF08416">
    <property type="entry name" value="PTB"/>
    <property type="match status" value="1"/>
</dbReference>
<gene>
    <name evidence="3" type="ORF">GSONMT00078338001</name>
</gene>
<evidence type="ECO:0000256" key="1">
    <source>
        <dbReference type="SAM" id="MobiDB-lite"/>
    </source>
</evidence>
<dbReference type="EMBL" id="FR904310">
    <property type="protein sequence ID" value="CDQ58692.1"/>
    <property type="molecule type" value="Genomic_DNA"/>
</dbReference>
<dbReference type="Gene3D" id="2.30.29.30">
    <property type="entry name" value="Pleckstrin-homology domain (PH domain)/Phosphotyrosine-binding domain (PTB)"/>
    <property type="match status" value="1"/>
</dbReference>
<dbReference type="GO" id="GO:1900029">
    <property type="term" value="P:positive regulation of ruffle assembly"/>
    <property type="evidence" value="ECO:0007669"/>
    <property type="project" value="TreeGrafter"/>
</dbReference>
<dbReference type="GO" id="GO:0031982">
    <property type="term" value="C:vesicle"/>
    <property type="evidence" value="ECO:0007669"/>
    <property type="project" value="TreeGrafter"/>
</dbReference>
<dbReference type="Proteomes" id="UP000193380">
    <property type="component" value="Unassembled WGS sequence"/>
</dbReference>
<dbReference type="STRING" id="8022.A0A060VUZ8"/>
<dbReference type="GO" id="GO:0035023">
    <property type="term" value="P:regulation of Rho protein signal transduction"/>
    <property type="evidence" value="ECO:0007669"/>
    <property type="project" value="TreeGrafter"/>
</dbReference>
<dbReference type="SUPFAM" id="SSF50729">
    <property type="entry name" value="PH domain-like"/>
    <property type="match status" value="1"/>
</dbReference>
<proteinExistence type="predicted"/>
<dbReference type="InterPro" id="IPR011993">
    <property type="entry name" value="PH-like_dom_sf"/>
</dbReference>
<dbReference type="PANTHER" id="PTHR12287:SF19">
    <property type="entry name" value="EPIDERMAL GROWTH FACTOR RECEPTOR KINASE SUBSTRATE 8-LIKE PROTEIN 1"/>
    <property type="match status" value="1"/>
</dbReference>
<dbReference type="CDD" id="cd01210">
    <property type="entry name" value="PTB_EPS8"/>
    <property type="match status" value="1"/>
</dbReference>
<dbReference type="InterPro" id="IPR013625">
    <property type="entry name" value="PTB"/>
</dbReference>
<dbReference type="PANTHER" id="PTHR12287">
    <property type="entry name" value="EPIDERMAL GROWTH FACTOR RECEPTOR KINASE SUBSTRATE EPS8-RELATED PROTEIN"/>
    <property type="match status" value="1"/>
</dbReference>
<dbReference type="GO" id="GO:0007266">
    <property type="term" value="P:Rho protein signal transduction"/>
    <property type="evidence" value="ECO:0007669"/>
    <property type="project" value="TreeGrafter"/>
</dbReference>
<name>A0A060VUZ8_ONCMY</name>
<dbReference type="GO" id="GO:0032587">
    <property type="term" value="C:ruffle membrane"/>
    <property type="evidence" value="ECO:0007669"/>
    <property type="project" value="TreeGrafter"/>
</dbReference>
<evidence type="ECO:0000313" key="3">
    <source>
        <dbReference type="EMBL" id="CDQ58692.1"/>
    </source>
</evidence>
<reference evidence="3" key="1">
    <citation type="journal article" date="2014" name="Nat. Commun.">
        <title>The rainbow trout genome provides novel insights into evolution after whole-genome duplication in vertebrates.</title>
        <authorList>
            <person name="Berthelot C."/>
            <person name="Brunet F."/>
            <person name="Chalopin D."/>
            <person name="Juanchich A."/>
            <person name="Bernard M."/>
            <person name="Noel B."/>
            <person name="Bento P."/>
            <person name="Da Silva C."/>
            <person name="Labadie K."/>
            <person name="Alberti A."/>
            <person name="Aury J.M."/>
            <person name="Louis A."/>
            <person name="Dehais P."/>
            <person name="Bardou P."/>
            <person name="Montfort J."/>
            <person name="Klopp C."/>
            <person name="Cabau C."/>
            <person name="Gaspin C."/>
            <person name="Thorgaard G.H."/>
            <person name="Boussaha M."/>
            <person name="Quillet E."/>
            <person name="Guyomard R."/>
            <person name="Galiana D."/>
            <person name="Bobe J."/>
            <person name="Volff J.N."/>
            <person name="Genet C."/>
            <person name="Wincker P."/>
            <person name="Jaillon O."/>
            <person name="Roest Crollius H."/>
            <person name="Guiguen Y."/>
        </authorList>
    </citation>
    <scope>NUCLEOTIDE SEQUENCE [LARGE SCALE GENOMIC DNA]</scope>
</reference>
<dbReference type="GO" id="GO:0003779">
    <property type="term" value="F:actin binding"/>
    <property type="evidence" value="ECO:0007669"/>
    <property type="project" value="TreeGrafter"/>
</dbReference>
<dbReference type="InterPro" id="IPR039801">
    <property type="entry name" value="EPS8-like"/>
</dbReference>
<feature type="region of interest" description="Disordered" evidence="1">
    <location>
        <begin position="224"/>
        <end position="248"/>
    </location>
</feature>
<dbReference type="PaxDb" id="8022-A0A060VUZ8"/>